<feature type="binding site" evidence="9">
    <location>
        <position position="227"/>
    </location>
    <ligand>
        <name>Mg(2+)</name>
        <dbReference type="ChEBI" id="CHEBI:18420"/>
        <label>1</label>
    </ligand>
</feature>
<feature type="binding site" evidence="9">
    <location>
        <position position="167"/>
    </location>
    <ligand>
        <name>anthranilate</name>
        <dbReference type="ChEBI" id="CHEBI:16567"/>
        <label>2</label>
    </ligand>
</feature>
<dbReference type="InterPro" id="IPR017459">
    <property type="entry name" value="Glycosyl_Trfase_fam3_N_dom"/>
</dbReference>
<feature type="binding site" evidence="9">
    <location>
        <position position="121"/>
    </location>
    <ligand>
        <name>5-phospho-alpha-D-ribose 1-diphosphate</name>
        <dbReference type="ChEBI" id="CHEBI:58017"/>
    </ligand>
</feature>
<feature type="binding site" evidence="9">
    <location>
        <position position="81"/>
    </location>
    <ligand>
        <name>anthranilate</name>
        <dbReference type="ChEBI" id="CHEBI:16567"/>
        <label>1</label>
    </ligand>
</feature>
<reference evidence="12 15" key="2">
    <citation type="journal article" date="2018" name="Int. J. Syst. Evol. Microbiol.">
        <title>Pseudooceanicola lipolyticus sp. nov., a marine alphaproteobacterium, reclassification of Oceanicola flagellatus as Pseudooceanicola flagellatus comb. nov. and emended description of the genus Pseudooceanicola.</title>
        <authorList>
            <person name="Huang M.-M."/>
            <person name="Guo L.-L."/>
            <person name="Wu Y.-H."/>
            <person name="Lai Q.-L."/>
            <person name="Shao Z.-Z."/>
            <person name="Wang C.-S."/>
            <person name="Wu M."/>
            <person name="Xu X.-W."/>
        </authorList>
    </citation>
    <scope>NUCLEOTIDE SEQUENCE [LARGE SCALE GENOMIC DNA]</scope>
    <source>
        <strain evidence="12 15">Ar-45</strain>
    </source>
</reference>
<dbReference type="GO" id="GO:0005829">
    <property type="term" value="C:cytosol"/>
    <property type="evidence" value="ECO:0007669"/>
    <property type="project" value="TreeGrafter"/>
</dbReference>
<gene>
    <name evidence="9 12" type="primary">trpD</name>
    <name evidence="12" type="ORF">CVM39_16250</name>
    <name evidence="13" type="ORF">SAMN06297129_3062</name>
</gene>
<dbReference type="UniPathway" id="UPA00035">
    <property type="reaction ID" value="UER00041"/>
</dbReference>
<comment type="cofactor">
    <cofactor evidence="9">
        <name>Mg(2+)</name>
        <dbReference type="ChEBI" id="CHEBI:18420"/>
    </cofactor>
    <text evidence="9">Binds 2 magnesium ions per monomer.</text>
</comment>
<dbReference type="RefSeq" id="WP_097146771.1">
    <property type="nucleotide sequence ID" value="NZ_OBEA01000006.1"/>
</dbReference>
<comment type="subunit">
    <text evidence="9">Homodimer.</text>
</comment>
<feature type="binding site" evidence="9">
    <location>
        <position position="226"/>
    </location>
    <ligand>
        <name>Mg(2+)</name>
        <dbReference type="ChEBI" id="CHEBI:18420"/>
        <label>2</label>
    </ligand>
</feature>
<keyword evidence="9" id="KW-0479">Metal-binding</keyword>
<keyword evidence="9" id="KW-0460">Magnesium</keyword>
<dbReference type="PANTHER" id="PTHR43285">
    <property type="entry name" value="ANTHRANILATE PHOSPHORIBOSYLTRANSFERASE"/>
    <property type="match status" value="1"/>
</dbReference>
<evidence type="ECO:0000256" key="5">
    <source>
        <dbReference type="ARBA" id="ARBA00022822"/>
    </source>
</evidence>
<feature type="domain" description="Glycosyl transferase family 3 N-terminal" evidence="11">
    <location>
        <begin position="14"/>
        <end position="67"/>
    </location>
</feature>
<keyword evidence="3 9" id="KW-0328">Glycosyltransferase</keyword>
<proteinExistence type="inferred from homology"/>
<dbReference type="HAMAP" id="MF_00211">
    <property type="entry name" value="TrpD"/>
    <property type="match status" value="1"/>
</dbReference>
<dbReference type="PANTHER" id="PTHR43285:SF2">
    <property type="entry name" value="ANTHRANILATE PHOSPHORIBOSYLTRANSFERASE"/>
    <property type="match status" value="1"/>
</dbReference>
<dbReference type="GO" id="GO:0000162">
    <property type="term" value="P:L-tryptophan biosynthetic process"/>
    <property type="evidence" value="ECO:0007669"/>
    <property type="project" value="UniProtKB-UniRule"/>
</dbReference>
<keyword evidence="4 9" id="KW-0808">Transferase</keyword>
<evidence type="ECO:0000256" key="9">
    <source>
        <dbReference type="HAMAP-Rule" id="MF_00211"/>
    </source>
</evidence>
<reference evidence="13 14" key="1">
    <citation type="submission" date="2017-09" db="EMBL/GenBank/DDBJ databases">
        <authorList>
            <person name="Ehlers B."/>
            <person name="Leendertz F.H."/>
        </authorList>
    </citation>
    <scope>NUCLEOTIDE SEQUENCE [LARGE SCALE GENOMIC DNA]</scope>
    <source>
        <strain evidence="13 14">CGMCC 1.12662</strain>
    </source>
</reference>
<protein>
    <recommendedName>
        <fullName evidence="9">Anthranilate phosphoribosyltransferase</fullName>
        <ecNumber evidence="9">2.4.2.18</ecNumber>
    </recommendedName>
</protein>
<evidence type="ECO:0000256" key="7">
    <source>
        <dbReference type="ARBA" id="ARBA00052328"/>
    </source>
</evidence>
<name>A0A285J614_9RHOB</name>
<comment type="similarity">
    <text evidence="8">In the C-terminal section; belongs to the anthranilate phosphoribosyltransferase family.</text>
</comment>
<evidence type="ECO:0000256" key="6">
    <source>
        <dbReference type="ARBA" id="ARBA00023141"/>
    </source>
</evidence>
<dbReference type="Pfam" id="PF02885">
    <property type="entry name" value="Glycos_trans_3N"/>
    <property type="match status" value="1"/>
</dbReference>
<feature type="binding site" evidence="9">
    <location>
        <position position="89"/>
    </location>
    <ligand>
        <name>5-phospho-alpha-D-ribose 1-diphosphate</name>
        <dbReference type="ChEBI" id="CHEBI:58017"/>
    </ligand>
</feature>
<dbReference type="NCBIfam" id="TIGR01245">
    <property type="entry name" value="trpD"/>
    <property type="match status" value="1"/>
</dbReference>
<evidence type="ECO:0000313" key="15">
    <source>
        <dbReference type="Proteomes" id="UP000231702"/>
    </source>
</evidence>
<keyword evidence="6 9" id="KW-0057">Aromatic amino acid biosynthesis</keyword>
<evidence type="ECO:0000313" key="13">
    <source>
        <dbReference type="EMBL" id="SNY55652.1"/>
    </source>
</evidence>
<keyword evidence="15" id="KW-1185">Reference proteome</keyword>
<dbReference type="Gene3D" id="1.20.970.10">
    <property type="entry name" value="Transferase, Pyrimidine Nucleoside Phosphorylase, Chain C"/>
    <property type="match status" value="1"/>
</dbReference>
<dbReference type="InterPro" id="IPR000312">
    <property type="entry name" value="Glycosyl_Trfase_fam3"/>
</dbReference>
<dbReference type="SUPFAM" id="SSF47648">
    <property type="entry name" value="Nucleoside phosphorylase/phosphoribosyltransferase N-terminal domain"/>
    <property type="match status" value="1"/>
</dbReference>
<evidence type="ECO:0000259" key="11">
    <source>
        <dbReference type="Pfam" id="PF02885"/>
    </source>
</evidence>
<feature type="binding site" evidence="9">
    <location>
        <begin position="91"/>
        <end position="94"/>
    </location>
    <ligand>
        <name>5-phospho-alpha-D-ribose 1-diphosphate</name>
        <dbReference type="ChEBI" id="CHEBI:58017"/>
    </ligand>
</feature>
<feature type="binding site" evidence="9">
    <location>
        <position position="227"/>
    </location>
    <ligand>
        <name>Mg(2+)</name>
        <dbReference type="ChEBI" id="CHEBI:18420"/>
        <label>2</label>
    </ligand>
</feature>
<comment type="catalytic activity">
    <reaction evidence="7 9">
        <text>N-(5-phospho-beta-D-ribosyl)anthranilate + diphosphate = 5-phospho-alpha-D-ribose 1-diphosphate + anthranilate</text>
        <dbReference type="Rhea" id="RHEA:11768"/>
        <dbReference type="ChEBI" id="CHEBI:16567"/>
        <dbReference type="ChEBI" id="CHEBI:18277"/>
        <dbReference type="ChEBI" id="CHEBI:33019"/>
        <dbReference type="ChEBI" id="CHEBI:58017"/>
        <dbReference type="EC" id="2.4.2.18"/>
    </reaction>
</comment>
<evidence type="ECO:0000313" key="14">
    <source>
        <dbReference type="Proteomes" id="UP000231655"/>
    </source>
</evidence>
<keyword evidence="2 9" id="KW-0028">Amino-acid biosynthesis</keyword>
<feature type="binding site" evidence="9">
    <location>
        <begin position="109"/>
        <end position="117"/>
    </location>
    <ligand>
        <name>5-phospho-alpha-D-ribose 1-diphosphate</name>
        <dbReference type="ChEBI" id="CHEBI:58017"/>
    </ligand>
</feature>
<dbReference type="GO" id="GO:0004048">
    <property type="term" value="F:anthranilate phosphoribosyltransferase activity"/>
    <property type="evidence" value="ECO:0007669"/>
    <property type="project" value="UniProtKB-UniRule"/>
</dbReference>
<organism evidence="13 14">
    <name type="scientific">Pseudooceanicola antarcticus</name>
    <dbReference type="NCBI Taxonomy" id="1247613"/>
    <lineage>
        <taxon>Bacteria</taxon>
        <taxon>Pseudomonadati</taxon>
        <taxon>Pseudomonadota</taxon>
        <taxon>Alphaproteobacteria</taxon>
        <taxon>Rhodobacterales</taxon>
        <taxon>Paracoccaceae</taxon>
        <taxon>Pseudooceanicola</taxon>
    </lineage>
</organism>
<evidence type="ECO:0000313" key="12">
    <source>
        <dbReference type="EMBL" id="PJE26883.1"/>
    </source>
</evidence>
<evidence type="ECO:0000256" key="1">
    <source>
        <dbReference type="ARBA" id="ARBA00004907"/>
    </source>
</evidence>
<dbReference type="InterPro" id="IPR005940">
    <property type="entry name" value="Anthranilate_Pribosyl_Tfrase"/>
</dbReference>
<feature type="binding site" evidence="9">
    <location>
        <begin position="84"/>
        <end position="85"/>
    </location>
    <ligand>
        <name>5-phospho-alpha-D-ribose 1-diphosphate</name>
        <dbReference type="ChEBI" id="CHEBI:58017"/>
    </ligand>
</feature>
<comment type="similarity">
    <text evidence="9">Belongs to the anthranilate phosphoribosyltransferase family.</text>
</comment>
<dbReference type="FunFam" id="3.40.1030.10:FF:000002">
    <property type="entry name" value="Anthranilate phosphoribosyltransferase"/>
    <property type="match status" value="1"/>
</dbReference>
<comment type="pathway">
    <text evidence="1 9">Amino-acid biosynthesis; L-tryptophan biosynthesis; L-tryptophan from chorismate: step 2/5.</text>
</comment>
<dbReference type="AlphaFoldDB" id="A0A285J614"/>
<feature type="binding site" evidence="9">
    <location>
        <position position="112"/>
    </location>
    <ligand>
        <name>anthranilate</name>
        <dbReference type="ChEBI" id="CHEBI:16567"/>
        <label>1</label>
    </ligand>
</feature>
<dbReference type="EMBL" id="OBEA01000006">
    <property type="protein sequence ID" value="SNY55652.1"/>
    <property type="molecule type" value="Genomic_DNA"/>
</dbReference>
<feature type="binding site" evidence="9">
    <location>
        <position position="93"/>
    </location>
    <ligand>
        <name>Mg(2+)</name>
        <dbReference type="ChEBI" id="CHEBI:18420"/>
        <label>1</label>
    </ligand>
</feature>
<dbReference type="EMBL" id="PGTD01000018">
    <property type="protein sequence ID" value="PJE26883.1"/>
    <property type="molecule type" value="Genomic_DNA"/>
</dbReference>
<evidence type="ECO:0000256" key="4">
    <source>
        <dbReference type="ARBA" id="ARBA00022679"/>
    </source>
</evidence>
<dbReference type="Gene3D" id="3.40.1030.10">
    <property type="entry name" value="Nucleoside phosphorylase/phosphoribosyltransferase catalytic domain"/>
    <property type="match status" value="1"/>
</dbReference>
<dbReference type="EC" id="2.4.2.18" evidence="9"/>
<accession>A0A285J614</accession>
<comment type="caution">
    <text evidence="9">Lacks conserved residue(s) required for the propagation of feature annotation.</text>
</comment>
<evidence type="ECO:0000259" key="10">
    <source>
        <dbReference type="Pfam" id="PF00591"/>
    </source>
</evidence>
<dbReference type="SUPFAM" id="SSF52418">
    <property type="entry name" value="Nucleoside phosphorylase/phosphoribosyltransferase catalytic domain"/>
    <property type="match status" value="1"/>
</dbReference>
<dbReference type="GO" id="GO:0000287">
    <property type="term" value="F:magnesium ion binding"/>
    <property type="evidence" value="ECO:0007669"/>
    <property type="project" value="UniProtKB-UniRule"/>
</dbReference>
<evidence type="ECO:0000256" key="3">
    <source>
        <dbReference type="ARBA" id="ARBA00022676"/>
    </source>
</evidence>
<feature type="binding site" evidence="9">
    <location>
        <position position="81"/>
    </location>
    <ligand>
        <name>5-phospho-alpha-D-ribose 1-diphosphate</name>
        <dbReference type="ChEBI" id="CHEBI:58017"/>
    </ligand>
</feature>
<dbReference type="InterPro" id="IPR036320">
    <property type="entry name" value="Glycosyl_Trfase_fam3_N_dom_sf"/>
</dbReference>
<comment type="function">
    <text evidence="9">Catalyzes the transfer of the phosphoribosyl group of 5-phosphorylribose-1-pyrophosphate (PRPP) to anthranilate to yield N-(5'-phosphoribosyl)-anthranilate (PRA).</text>
</comment>
<dbReference type="Proteomes" id="UP000231702">
    <property type="component" value="Unassembled WGS sequence"/>
</dbReference>
<keyword evidence="5 9" id="KW-0822">Tryptophan biosynthesis</keyword>
<dbReference type="InterPro" id="IPR035902">
    <property type="entry name" value="Nuc_phospho_transferase"/>
</dbReference>
<sequence>MSDALKPLIAAAASRALSREEAEQAFELLFEGQATPAQIGGFLMALRTRGETVEEYTAAASVMRSKCHKVTAPAGAMDIVGTGGDGKGTLNISTATAFVVAGAGVPVAKHGNRNLSSKSGAADALGQMGINVMVGAQIVEEALAKTGIAFMMAPMHHPAMAHVGPARAELGTRTIFNILGPLTNPAGVRRQLTGAFSREIIRPMAETLGALGSEKAWLVHGSDGTDELAISGISWVAALEEDGSIREFELHPEEAGLPVHPFEAIIGGQPEENAAAMRALLAGEASAYRDAVLLNAAAALVVAGHSSDLKEAAGIAAESIDSGAARARIEALAALTTAAA</sequence>
<feature type="domain" description="Glycosyl transferase family 3" evidence="10">
    <location>
        <begin position="76"/>
        <end position="325"/>
    </location>
</feature>
<dbReference type="OrthoDB" id="9806430at2"/>
<evidence type="ECO:0000256" key="8">
    <source>
        <dbReference type="ARBA" id="ARBA00061188"/>
    </source>
</evidence>
<dbReference type="Proteomes" id="UP000231655">
    <property type="component" value="Unassembled WGS sequence"/>
</dbReference>
<evidence type="ECO:0000256" key="2">
    <source>
        <dbReference type="ARBA" id="ARBA00022605"/>
    </source>
</evidence>
<dbReference type="Pfam" id="PF00591">
    <property type="entry name" value="Glycos_transf_3"/>
    <property type="match status" value="1"/>
</dbReference>